<dbReference type="InterPro" id="IPR037066">
    <property type="entry name" value="Plug_dom_sf"/>
</dbReference>
<comment type="similarity">
    <text evidence="8">Belongs to the TonB-dependent receptor family.</text>
</comment>
<dbReference type="GO" id="GO:0044718">
    <property type="term" value="P:siderophore transmembrane transport"/>
    <property type="evidence" value="ECO:0007669"/>
    <property type="project" value="TreeGrafter"/>
</dbReference>
<accession>A0A4Z1B809</accession>
<dbReference type="PANTHER" id="PTHR30069:SF29">
    <property type="entry name" value="HEMOGLOBIN AND HEMOGLOBIN-HAPTOGLOBIN-BINDING PROTEIN 1-RELATED"/>
    <property type="match status" value="1"/>
</dbReference>
<evidence type="ECO:0000256" key="8">
    <source>
        <dbReference type="PROSITE-ProRule" id="PRU01360"/>
    </source>
</evidence>
<evidence type="ECO:0000256" key="9">
    <source>
        <dbReference type="SAM" id="SignalP"/>
    </source>
</evidence>
<evidence type="ECO:0000313" key="12">
    <source>
        <dbReference type="Proteomes" id="UP000297998"/>
    </source>
</evidence>
<evidence type="ECO:0000313" key="11">
    <source>
        <dbReference type="EMBL" id="TGN24394.1"/>
    </source>
</evidence>
<dbReference type="EMBL" id="SRPE01000010">
    <property type="protein sequence ID" value="TGN24394.1"/>
    <property type="molecule type" value="Genomic_DNA"/>
</dbReference>
<feature type="signal peptide" evidence="9">
    <location>
        <begin position="1"/>
        <end position="27"/>
    </location>
</feature>
<evidence type="ECO:0000259" key="10">
    <source>
        <dbReference type="Pfam" id="PF07715"/>
    </source>
</evidence>
<keyword evidence="11" id="KW-0675">Receptor</keyword>
<dbReference type="InterPro" id="IPR036942">
    <property type="entry name" value="Beta-barrel_TonB_sf"/>
</dbReference>
<dbReference type="SUPFAM" id="SSF56935">
    <property type="entry name" value="Porins"/>
    <property type="match status" value="1"/>
</dbReference>
<comment type="subcellular location">
    <subcellularLocation>
        <location evidence="1 8">Cell outer membrane</location>
        <topology evidence="1 8">Multi-pass membrane protein</topology>
    </subcellularLocation>
</comment>
<dbReference type="OrthoDB" id="9812892at2"/>
<evidence type="ECO:0000256" key="6">
    <source>
        <dbReference type="ARBA" id="ARBA00023136"/>
    </source>
</evidence>
<sequence>MLFKFIPNKNMIKYFLLLFFINSTAFACNISFTVNKNNGISIPNASLVIDNKKLTLNSNGKTDILDLDKGTYFIEIYENDELIDTQTLNIDCKTIHYQIIVQSDTTTEKLEEVIIHSQSIKQKLESSPFSVQIIDMKTLYDRSGDVGNLLNQAAGIKIRTNGNLGSETQINLGGLQGKAIRIFKDGIPVELFGHGFNIGTIPTNMLERVEIYKGTMPVYLASDALGGGINLVTRNPTSNLMEVSYEIGSFNTHRATANVFIKGKNPSYYVGLNSAYNYSDNNYKINTPFINFETGQKYYKEVNRFHDATKSYYGEVFTGIRGKKWADDLRFSFIFSDFYKEIQNDSEMGKVYGKPFNKEQNYAALIAFKKELLDKRLKINSTFNYSHFNTRLIDTATVRYDWDGKIILRDQVIGEINKGGSNQRLHYDLFSSRISASYEIKNNHFIELGELFYYQRRKGSDPLGAVSPVYNIDVLTIPATYQKNILALALRSLWLDKKVESILAVKHYNSKTEGFTTDKFNFAWQSSKSNNLLGYLGGFKWNNDQFLSKLSYEYATRLPDEFEVFGDGVLIKENLDLNPEKSHNVNLNAQYVYGNKKNNGTIATNLFYRKVKDAIFLQPDIPYNRYINFHQVEIKGIEIEATYNINNQIDFGFNGTYQDIRRINEKPEFKIYEGSRVANIPFLFGNVFLNGHLNNILKTKDRLSLRWNLNYVHRFYLTDIPKSQEPSLFGEATEVSSELIIPNDGRLGQFSHDIGLYYQFSNKKIRTSLEIMNLGNVKLYDNFNVQKPGRSIHFKIIYNFF</sequence>
<dbReference type="PROSITE" id="PS51257">
    <property type="entry name" value="PROKAR_LIPOPROTEIN"/>
    <property type="match status" value="1"/>
</dbReference>
<keyword evidence="7 8" id="KW-0998">Cell outer membrane</keyword>
<dbReference type="AlphaFoldDB" id="A0A4Z1B809"/>
<dbReference type="GO" id="GO:0009279">
    <property type="term" value="C:cell outer membrane"/>
    <property type="evidence" value="ECO:0007669"/>
    <property type="project" value="UniProtKB-SubCell"/>
</dbReference>
<dbReference type="PANTHER" id="PTHR30069">
    <property type="entry name" value="TONB-DEPENDENT OUTER MEMBRANE RECEPTOR"/>
    <property type="match status" value="1"/>
</dbReference>
<dbReference type="GO" id="GO:0015344">
    <property type="term" value="F:siderophore uptake transmembrane transporter activity"/>
    <property type="evidence" value="ECO:0007669"/>
    <property type="project" value="TreeGrafter"/>
</dbReference>
<organism evidence="11 12">
    <name type="scientific">Empedobacter tilapiae</name>
    <dbReference type="NCBI Taxonomy" id="2491114"/>
    <lineage>
        <taxon>Bacteria</taxon>
        <taxon>Pseudomonadati</taxon>
        <taxon>Bacteroidota</taxon>
        <taxon>Flavobacteriia</taxon>
        <taxon>Flavobacteriales</taxon>
        <taxon>Weeksellaceae</taxon>
        <taxon>Empedobacter</taxon>
    </lineage>
</organism>
<protein>
    <submittedName>
        <fullName evidence="11">TonB-dependent receptor</fullName>
    </submittedName>
</protein>
<keyword evidence="4 8" id="KW-0812">Transmembrane</keyword>
<comment type="caution">
    <text evidence="11">The sequence shown here is derived from an EMBL/GenBank/DDBJ whole genome shotgun (WGS) entry which is preliminary data.</text>
</comment>
<keyword evidence="2 8" id="KW-0813">Transport</keyword>
<dbReference type="Gene3D" id="2.40.170.20">
    <property type="entry name" value="TonB-dependent receptor, beta-barrel domain"/>
    <property type="match status" value="1"/>
</dbReference>
<keyword evidence="5 9" id="KW-0732">Signal</keyword>
<gene>
    <name evidence="11" type="ORF">E4J94_13535</name>
</gene>
<dbReference type="PROSITE" id="PS52016">
    <property type="entry name" value="TONB_DEPENDENT_REC_3"/>
    <property type="match status" value="1"/>
</dbReference>
<reference evidence="11 12" key="1">
    <citation type="submission" date="2019-03" db="EMBL/GenBank/DDBJ databases">
        <title>Empedobacter tilapiae sp. nov., isolated from an intestine of Nile tilapia Oreochromis niloticus.</title>
        <authorList>
            <person name="Kim Y.-O."/>
            <person name="Yoon J.-H."/>
        </authorList>
    </citation>
    <scope>NUCLEOTIDE SEQUENCE [LARGE SCALE GENOMIC DNA]</scope>
    <source>
        <strain evidence="11 12">MRS2</strain>
    </source>
</reference>
<evidence type="ECO:0000256" key="2">
    <source>
        <dbReference type="ARBA" id="ARBA00022448"/>
    </source>
</evidence>
<dbReference type="Pfam" id="PF07715">
    <property type="entry name" value="Plug"/>
    <property type="match status" value="1"/>
</dbReference>
<feature type="domain" description="TonB-dependent receptor plug" evidence="10">
    <location>
        <begin position="124"/>
        <end position="227"/>
    </location>
</feature>
<name>A0A4Z1B809_9FLAO</name>
<evidence type="ECO:0000256" key="5">
    <source>
        <dbReference type="ARBA" id="ARBA00022729"/>
    </source>
</evidence>
<keyword evidence="12" id="KW-1185">Reference proteome</keyword>
<proteinExistence type="inferred from homology"/>
<evidence type="ECO:0000256" key="3">
    <source>
        <dbReference type="ARBA" id="ARBA00022452"/>
    </source>
</evidence>
<evidence type="ECO:0000256" key="7">
    <source>
        <dbReference type="ARBA" id="ARBA00023237"/>
    </source>
</evidence>
<dbReference type="InterPro" id="IPR012910">
    <property type="entry name" value="Plug_dom"/>
</dbReference>
<dbReference type="Proteomes" id="UP000297998">
    <property type="component" value="Unassembled WGS sequence"/>
</dbReference>
<feature type="chain" id="PRO_5021358065" evidence="9">
    <location>
        <begin position="28"/>
        <end position="801"/>
    </location>
</feature>
<dbReference type="InterPro" id="IPR039426">
    <property type="entry name" value="TonB-dep_rcpt-like"/>
</dbReference>
<evidence type="ECO:0000256" key="4">
    <source>
        <dbReference type="ARBA" id="ARBA00022692"/>
    </source>
</evidence>
<keyword evidence="3 8" id="KW-1134">Transmembrane beta strand</keyword>
<keyword evidence="6 8" id="KW-0472">Membrane</keyword>
<evidence type="ECO:0000256" key="1">
    <source>
        <dbReference type="ARBA" id="ARBA00004571"/>
    </source>
</evidence>
<dbReference type="Gene3D" id="2.170.130.10">
    <property type="entry name" value="TonB-dependent receptor, plug domain"/>
    <property type="match status" value="1"/>
</dbReference>